<proteinExistence type="predicted"/>
<evidence type="ECO:0000256" key="1">
    <source>
        <dbReference type="SAM" id="Phobius"/>
    </source>
</evidence>
<dbReference type="RefSeq" id="WP_175114976.1">
    <property type="nucleotide sequence ID" value="NZ_CADIKF010000073.1"/>
</dbReference>
<dbReference type="PANTHER" id="PTHR40106:SF1">
    <property type="entry name" value="INNER MEMBRANE PROTEIN RCLC"/>
    <property type="match status" value="1"/>
</dbReference>
<keyword evidence="1" id="KW-0472">Membrane</keyword>
<name>A0A6J5EZI3_9BURK</name>
<dbReference type="EMBL" id="CADIKF010000073">
    <property type="protein sequence ID" value="CAB3770702.1"/>
    <property type="molecule type" value="Genomic_DNA"/>
</dbReference>
<evidence type="ECO:0000313" key="2">
    <source>
        <dbReference type="EMBL" id="CAB3770702.1"/>
    </source>
</evidence>
<feature type="transmembrane region" description="Helical" evidence="1">
    <location>
        <begin position="91"/>
        <end position="109"/>
    </location>
</feature>
<dbReference type="GO" id="GO:1901530">
    <property type="term" value="P:response to hypochlorite"/>
    <property type="evidence" value="ECO:0007669"/>
    <property type="project" value="TreeGrafter"/>
</dbReference>
<accession>A0A6J5EZI3</accession>
<protein>
    <submittedName>
        <fullName evidence="2">Inner membrane protein RclC</fullName>
    </submittedName>
</protein>
<dbReference type="GO" id="GO:0005886">
    <property type="term" value="C:plasma membrane"/>
    <property type="evidence" value="ECO:0007669"/>
    <property type="project" value="TreeGrafter"/>
</dbReference>
<reference evidence="2 3" key="1">
    <citation type="submission" date="2020-04" db="EMBL/GenBank/DDBJ databases">
        <authorList>
            <person name="De Canck E."/>
        </authorList>
    </citation>
    <scope>NUCLEOTIDE SEQUENCE [LARGE SCALE GENOMIC DNA]</scope>
    <source>
        <strain evidence="2 3">LMG 29739</strain>
    </source>
</reference>
<dbReference type="Proteomes" id="UP000494329">
    <property type="component" value="Unassembled WGS sequence"/>
</dbReference>
<keyword evidence="3" id="KW-1185">Reference proteome</keyword>
<dbReference type="Pfam" id="PF04224">
    <property type="entry name" value="DUF417"/>
    <property type="match status" value="1"/>
</dbReference>
<keyword evidence="1" id="KW-0812">Transmembrane</keyword>
<organism evidence="2 3">
    <name type="scientific">Paraburkholderia solisilvae</name>
    <dbReference type="NCBI Taxonomy" id="624376"/>
    <lineage>
        <taxon>Bacteria</taxon>
        <taxon>Pseudomonadati</taxon>
        <taxon>Pseudomonadota</taxon>
        <taxon>Betaproteobacteria</taxon>
        <taxon>Burkholderiales</taxon>
        <taxon>Burkholderiaceae</taxon>
        <taxon>Paraburkholderia</taxon>
    </lineage>
</organism>
<keyword evidence="1" id="KW-1133">Transmembrane helix</keyword>
<feature type="transmembrane region" description="Helical" evidence="1">
    <location>
        <begin position="116"/>
        <end position="136"/>
    </location>
</feature>
<gene>
    <name evidence="2" type="primary">rclC</name>
    <name evidence="2" type="ORF">LMG29739_05849</name>
</gene>
<evidence type="ECO:0000313" key="3">
    <source>
        <dbReference type="Proteomes" id="UP000494329"/>
    </source>
</evidence>
<sequence length="209" mass="22970">MNLYIDFLRVTSRGGSLGANLIRIALAIVFLWIGALKFVPYEADSITPLVAQSPVMSFFYEHPKEYAQHMTNEGQLVPEQRKWQQANNTYGFSRGLGTLEIIIGLLVLSNFVSRNLGLLGGLLSFFTPFVTLSFLITTPETWVAALGDAQHGFPFLSEHGRLIIKDTVILAGAVVIMADSAKRLLLERESVKPVTPAAVRPSLGKETHA</sequence>
<feature type="transmembrane region" description="Helical" evidence="1">
    <location>
        <begin position="21"/>
        <end position="39"/>
    </location>
</feature>
<dbReference type="AlphaFoldDB" id="A0A6J5EZI3"/>
<dbReference type="PANTHER" id="PTHR40106">
    <property type="entry name" value="INNER MEMBRANE PROTEIN RCLC"/>
    <property type="match status" value="1"/>
</dbReference>
<dbReference type="InterPro" id="IPR007339">
    <property type="entry name" value="RclC-like"/>
</dbReference>
<dbReference type="InterPro" id="IPR053532">
    <property type="entry name" value="RCS_Resistance"/>
</dbReference>
<dbReference type="NCBIfam" id="NF040476">
    <property type="entry name" value="chlor_memb_RclC"/>
    <property type="match status" value="1"/>
</dbReference>